<organism evidence="1 2">
    <name type="scientific">Polaromonas naphthalenivorans (strain CJ2)</name>
    <dbReference type="NCBI Taxonomy" id="365044"/>
    <lineage>
        <taxon>Bacteria</taxon>
        <taxon>Pseudomonadati</taxon>
        <taxon>Pseudomonadota</taxon>
        <taxon>Betaproteobacteria</taxon>
        <taxon>Burkholderiales</taxon>
        <taxon>Comamonadaceae</taxon>
        <taxon>Polaromonas</taxon>
    </lineage>
</organism>
<dbReference type="AlphaFoldDB" id="A1VVF2"/>
<sequence>MIALDCWQWPQGHALQRAAENEASAFADEFNLERLSRMDCFATTCPLGNLPGRRLENKAAWQRQGITSMNSTYLLSLEPAT</sequence>
<name>A1VVF2_POLNA</name>
<keyword evidence="1" id="KW-0614">Plasmid</keyword>
<dbReference type="HOGENOM" id="CLU_2570887_0_0_4"/>
<dbReference type="RefSeq" id="WP_011798003.1">
    <property type="nucleotide sequence ID" value="NC_008757.1"/>
</dbReference>
<reference evidence="2" key="1">
    <citation type="journal article" date="2009" name="Environ. Microbiol.">
        <title>The genome of Polaromonas naphthalenivorans strain CJ2, isolated from coal tar-contaminated sediment, reveals physiological and metabolic versatility and evolution through extensive horizontal gene transfer.</title>
        <authorList>
            <person name="Yagi J.M."/>
            <person name="Sims D."/>
            <person name="Brettin T."/>
            <person name="Bruce D."/>
            <person name="Madsen E.L."/>
        </authorList>
    </citation>
    <scope>NUCLEOTIDE SEQUENCE [LARGE SCALE GENOMIC DNA]</scope>
    <source>
        <strain evidence="2">CJ2</strain>
        <plasmid evidence="2">Plasmid pPNAP01</plasmid>
    </source>
</reference>
<proteinExistence type="predicted"/>
<keyword evidence="2" id="KW-1185">Reference proteome</keyword>
<evidence type="ECO:0000313" key="2">
    <source>
        <dbReference type="Proteomes" id="UP000000644"/>
    </source>
</evidence>
<evidence type="ECO:0000313" key="1">
    <source>
        <dbReference type="EMBL" id="ABM39630.1"/>
    </source>
</evidence>
<dbReference type="KEGG" id="pna:Pnap_4348"/>
<geneLocation type="plasmid" evidence="1 2">
    <name>pPNAP01</name>
</geneLocation>
<accession>A1VVF2</accession>
<dbReference type="EMBL" id="CP000530">
    <property type="protein sequence ID" value="ABM39630.1"/>
    <property type="molecule type" value="Genomic_DNA"/>
</dbReference>
<dbReference type="Proteomes" id="UP000000644">
    <property type="component" value="Plasmid pPNAP01"/>
</dbReference>
<protein>
    <submittedName>
        <fullName evidence="1">Uncharacterized protein</fullName>
    </submittedName>
</protein>
<gene>
    <name evidence="1" type="ordered locus">Pnap_4348</name>
</gene>